<dbReference type="InterPro" id="IPR013563">
    <property type="entry name" value="Oligopep_ABC_C"/>
</dbReference>
<dbReference type="SUPFAM" id="SSF52540">
    <property type="entry name" value="P-loop containing nucleoside triphosphate hydrolases"/>
    <property type="match status" value="1"/>
</dbReference>
<comment type="similarity">
    <text evidence="1">Belongs to the ABC transporter superfamily.</text>
</comment>
<name>A0ABT4IQ84_9EURY</name>
<evidence type="ECO:0000313" key="6">
    <source>
        <dbReference type="EMBL" id="MCZ0863280.1"/>
    </source>
</evidence>
<dbReference type="Pfam" id="PF08352">
    <property type="entry name" value="oligo_HPY"/>
    <property type="match status" value="1"/>
</dbReference>
<dbReference type="RefSeq" id="WP_268923542.1">
    <property type="nucleotide sequence ID" value="NZ_JAPTGC010000013.1"/>
</dbReference>
<evidence type="ECO:0000256" key="1">
    <source>
        <dbReference type="ARBA" id="ARBA00005417"/>
    </source>
</evidence>
<keyword evidence="3" id="KW-0547">Nucleotide-binding</keyword>
<dbReference type="InterPro" id="IPR027417">
    <property type="entry name" value="P-loop_NTPase"/>
</dbReference>
<dbReference type="Gene3D" id="3.40.50.300">
    <property type="entry name" value="P-loop containing nucleotide triphosphate hydrolases"/>
    <property type="match status" value="1"/>
</dbReference>
<evidence type="ECO:0000256" key="2">
    <source>
        <dbReference type="ARBA" id="ARBA00022448"/>
    </source>
</evidence>
<comment type="caution">
    <text evidence="6">The sequence shown here is derived from an EMBL/GenBank/DDBJ whole genome shotgun (WGS) entry which is preliminary data.</text>
</comment>
<proteinExistence type="inferred from homology"/>
<dbReference type="InterPro" id="IPR050319">
    <property type="entry name" value="ABC_transp_ATP-bind"/>
</dbReference>
<dbReference type="GO" id="GO:0005524">
    <property type="term" value="F:ATP binding"/>
    <property type="evidence" value="ECO:0007669"/>
    <property type="project" value="UniProtKB-KW"/>
</dbReference>
<dbReference type="PROSITE" id="PS00211">
    <property type="entry name" value="ABC_TRANSPORTER_1"/>
    <property type="match status" value="1"/>
</dbReference>
<evidence type="ECO:0000259" key="5">
    <source>
        <dbReference type="PROSITE" id="PS50893"/>
    </source>
</evidence>
<accession>A0ABT4IQ84</accession>
<dbReference type="Pfam" id="PF00005">
    <property type="entry name" value="ABC_tran"/>
    <property type="match status" value="1"/>
</dbReference>
<evidence type="ECO:0000256" key="3">
    <source>
        <dbReference type="ARBA" id="ARBA00022741"/>
    </source>
</evidence>
<dbReference type="CDD" id="cd03257">
    <property type="entry name" value="ABC_NikE_OppD_transporters"/>
    <property type="match status" value="1"/>
</dbReference>
<protein>
    <submittedName>
        <fullName evidence="6">ABC transporter ATP-binding protein</fullName>
    </submittedName>
</protein>
<dbReference type="SMART" id="SM00382">
    <property type="entry name" value="AAA"/>
    <property type="match status" value="1"/>
</dbReference>
<dbReference type="InterPro" id="IPR003593">
    <property type="entry name" value="AAA+_ATPase"/>
</dbReference>
<evidence type="ECO:0000313" key="7">
    <source>
        <dbReference type="Proteomes" id="UP001141336"/>
    </source>
</evidence>
<dbReference type="PANTHER" id="PTHR43776:SF7">
    <property type="entry name" value="D,D-DIPEPTIDE TRANSPORT ATP-BINDING PROTEIN DDPF-RELATED"/>
    <property type="match status" value="1"/>
</dbReference>
<dbReference type="PANTHER" id="PTHR43776">
    <property type="entry name" value="TRANSPORT ATP-BINDING PROTEIN"/>
    <property type="match status" value="1"/>
</dbReference>
<reference evidence="6" key="1">
    <citation type="submission" date="2022-12" db="EMBL/GenBank/DDBJ databases">
        <title>Isolation and characterisation of novel Methanocorpusculum spp. from native Australian herbivores indicates the genus is ancestrally host-associated.</title>
        <authorList>
            <person name="Volmer J.G."/>
            <person name="Soo R.M."/>
            <person name="Evans P.N."/>
            <person name="Hoedt E.C."/>
            <person name="Astorga Alsina A.L."/>
            <person name="Woodcroft B.J."/>
            <person name="Tyson G.W."/>
            <person name="Hugenholtz P."/>
            <person name="Morrison M."/>
        </authorList>
    </citation>
    <scope>NUCLEOTIDE SEQUENCE</scope>
    <source>
        <strain evidence="6">CW153</strain>
    </source>
</reference>
<dbReference type="InterPro" id="IPR003439">
    <property type="entry name" value="ABC_transporter-like_ATP-bd"/>
</dbReference>
<feature type="domain" description="ABC transporter" evidence="5">
    <location>
        <begin position="7"/>
        <end position="254"/>
    </location>
</feature>
<keyword evidence="7" id="KW-1185">Reference proteome</keyword>
<keyword evidence="2" id="KW-0813">Transport</keyword>
<organism evidence="6 7">
    <name type="scientific">Methanocorpusculum vombati</name>
    <dbReference type="NCBI Taxonomy" id="3002864"/>
    <lineage>
        <taxon>Archaea</taxon>
        <taxon>Methanobacteriati</taxon>
        <taxon>Methanobacteriota</taxon>
        <taxon>Stenosarchaea group</taxon>
        <taxon>Methanomicrobia</taxon>
        <taxon>Methanomicrobiales</taxon>
        <taxon>Methanocorpusculaceae</taxon>
        <taxon>Methanocorpusculum</taxon>
    </lineage>
</organism>
<evidence type="ECO:0000256" key="4">
    <source>
        <dbReference type="ARBA" id="ARBA00022840"/>
    </source>
</evidence>
<dbReference type="Proteomes" id="UP001141336">
    <property type="component" value="Unassembled WGS sequence"/>
</dbReference>
<dbReference type="PROSITE" id="PS50893">
    <property type="entry name" value="ABC_TRANSPORTER_2"/>
    <property type="match status" value="1"/>
</dbReference>
<dbReference type="EMBL" id="JAPTGC010000013">
    <property type="protein sequence ID" value="MCZ0863280.1"/>
    <property type="molecule type" value="Genomic_DNA"/>
</dbReference>
<sequence>MTATPVLDVVGLVQHFPINRSVTIRAVDGIDFSVDAGEVFGIVGETGSGKSTVAKSILGVNAITGGEIYFKGNLISAKHLPKEVKDDVHRNMQIIFQDSAAALNPHMTVEDIVAEPLLVNRVYASREEREERVLACLAQVGLSAAYRHKYPGELSGGMRQRVAIARSIAIRPDLIIADEPIASLDISIQAQIVTLFQHLQKTEGFSFIFIAHDLSMVRFLSTRIAVMLKGKIVELAPTKELFQHPLHPYTASLISSAPVPDPDLERSRTRLAYDTSLFTGEGVLTEVSDGHFLLM</sequence>
<dbReference type="InterPro" id="IPR017871">
    <property type="entry name" value="ABC_transporter-like_CS"/>
</dbReference>
<gene>
    <name evidence="6" type="ORF">O0S09_08480</name>
</gene>
<keyword evidence="4 6" id="KW-0067">ATP-binding</keyword>